<dbReference type="Gene3D" id="3.40.50.300">
    <property type="entry name" value="P-loop containing nucleotide triphosphate hydrolases"/>
    <property type="match status" value="1"/>
</dbReference>
<feature type="repeat" description="ANK" evidence="3">
    <location>
        <begin position="984"/>
        <end position="1016"/>
    </location>
</feature>
<dbReference type="PROSITE" id="PS50297">
    <property type="entry name" value="ANK_REP_REGION"/>
    <property type="match status" value="10"/>
</dbReference>
<evidence type="ECO:0000313" key="6">
    <source>
        <dbReference type="EMBL" id="KAF7523219.1"/>
    </source>
</evidence>
<dbReference type="Proteomes" id="UP000701341">
    <property type="component" value="Unassembled WGS sequence"/>
</dbReference>
<feature type="repeat" description="ANK" evidence="3">
    <location>
        <begin position="885"/>
        <end position="917"/>
    </location>
</feature>
<feature type="repeat" description="ANK" evidence="3">
    <location>
        <begin position="784"/>
        <end position="816"/>
    </location>
</feature>
<dbReference type="InterPro" id="IPR056884">
    <property type="entry name" value="NPHP3-like_N"/>
</dbReference>
<feature type="repeat" description="ANK" evidence="3">
    <location>
        <begin position="749"/>
        <end position="781"/>
    </location>
</feature>
<evidence type="ECO:0000256" key="2">
    <source>
        <dbReference type="ARBA" id="ARBA00023043"/>
    </source>
</evidence>
<keyword evidence="2 3" id="KW-0040">ANK repeat</keyword>
<name>A0A9P5GPP0_PENCR</name>
<evidence type="ECO:0000256" key="4">
    <source>
        <dbReference type="SAM" id="MobiDB-lite"/>
    </source>
</evidence>
<feature type="domain" description="Nephrocystin 3-like N-terminal" evidence="5">
    <location>
        <begin position="100"/>
        <end position="274"/>
    </location>
</feature>
<evidence type="ECO:0000259" key="5">
    <source>
        <dbReference type="Pfam" id="PF24883"/>
    </source>
</evidence>
<feature type="repeat" description="ANK" evidence="3">
    <location>
        <begin position="716"/>
        <end position="748"/>
    </location>
</feature>
<dbReference type="InterPro" id="IPR027417">
    <property type="entry name" value="P-loop_NTPase"/>
</dbReference>
<dbReference type="AlphaFoldDB" id="A0A9P5GPP0"/>
<dbReference type="PANTHER" id="PTHR24198:SF165">
    <property type="entry name" value="ANKYRIN REPEAT-CONTAINING PROTEIN-RELATED"/>
    <property type="match status" value="1"/>
</dbReference>
<dbReference type="Gene3D" id="1.25.40.20">
    <property type="entry name" value="Ankyrin repeat-containing domain"/>
    <property type="match status" value="3"/>
</dbReference>
<evidence type="ECO:0000256" key="3">
    <source>
        <dbReference type="PROSITE-ProRule" id="PRU00023"/>
    </source>
</evidence>
<keyword evidence="7" id="KW-1185">Reference proteome</keyword>
<sequence length="1052" mass="118161">MERAQDFAGSFNSNAHQLNGNTLNFNGPVSISATHEKNENHAASTQNDSILESHIRVHDNIDGMSGSSQSGILNWDECLQSLAFNESNDRERYIEAQSAGTCEWLMKSPEYLRWVDEHGLLLIRGKPGCGKSTLLKFVLGQHMEAAAPLGSIVLSFFFYASGTELQRGTLGFFRSLLLQLLDQDEYSRPEFMKICRKYCKPRENLLLKWQQVELEAHFQKLVVSCSARREILIFVDALDECSDKDRDRLISFIHGLRGQMKSRLNRPGIFVTCRPYPDGQIKADFQIRLEEENQDDIESFVEHKLRLPDESMADIEELKCTLLSKTNGLFLWLALIIQQIHHMSGKGLSLKRIKSELLECPQELDRLYEGLLGDIQDDELLEACTLFQWVCFAIRSLSLDELRIAMTVHLSGPKGSLREYEDGDNPQLIPSEVKMRKRMIHLSRGLVDIGSAKLSDSKAIVGFHHDTIRHFMLSKGLSYLNRRLHEPRSLTQIASVRLANTCLQYLSTEEIRLACQEDILSREKFQFLGYAATCWVSHAVMAERENLGEEITWPTETILDVWINTCKSLENNTSKTAIEGTSLMHIAAEFGLDNLAKRILCTEKQNVSTISSHGKLRISDTSKSATRDSTMKMARKSGQVKVNTIPASTRKLPLNTREGPEPWRKSDESWKGAGERVVGSDTVKVGRGGTREKVKMGLKRVGEKGGRVLVNAQNKRGDSPLHLAAEHGCLEMVIFLCQWGSKTTKPNYYGCTPLYRASQNGHLEVVKFLYEHGANTDIHTAGGGSWTPLYAASDSGHLEIVKFLYEHGADIDIHVAGWNGWTPLYAASYSGHLEIVKFLYEHGADVHTATNDGWTPLYGASYSGHLEIVKFLYEHGADVHMATKDSWTPLYRASYSGRFEIVKFLYEHGADVHAATKDGWTPLYGASYFGHLEIVKFLYEHGADVHTATKDGWTPLYGASYSGHLEIVKFLYEHGSDVHTPTKDSWTLLFAASVAGQLEIVKFLYEHGADVHTGTEDGWTPLHAASYSGHLEVVKFLCEHRAGVDIHMATND</sequence>
<dbReference type="Pfam" id="PF12796">
    <property type="entry name" value="Ank_2"/>
    <property type="match status" value="4"/>
</dbReference>
<dbReference type="Pfam" id="PF24883">
    <property type="entry name" value="NPHP3_N"/>
    <property type="match status" value="1"/>
</dbReference>
<evidence type="ECO:0000313" key="7">
    <source>
        <dbReference type="Proteomes" id="UP000701341"/>
    </source>
</evidence>
<protein>
    <recommendedName>
        <fullName evidence="5">Nephrocystin 3-like N-terminal domain-containing protein</fullName>
    </recommendedName>
</protein>
<feature type="repeat" description="ANK" evidence="3">
    <location>
        <begin position="951"/>
        <end position="983"/>
    </location>
</feature>
<dbReference type="EMBL" id="JAAOZQ010000046">
    <property type="protein sequence ID" value="KAF7523219.1"/>
    <property type="molecule type" value="Genomic_DNA"/>
</dbReference>
<feature type="non-terminal residue" evidence="6">
    <location>
        <position position="1052"/>
    </location>
</feature>
<gene>
    <name evidence="6" type="ORF">PCG10_006798</name>
</gene>
<evidence type="ECO:0000256" key="1">
    <source>
        <dbReference type="ARBA" id="ARBA00022737"/>
    </source>
</evidence>
<dbReference type="SMART" id="SM00248">
    <property type="entry name" value="ANK"/>
    <property type="match status" value="11"/>
</dbReference>
<feature type="repeat" description="ANK" evidence="3">
    <location>
        <begin position="819"/>
        <end position="851"/>
    </location>
</feature>
<accession>A0A9P5GPP0</accession>
<dbReference type="PANTHER" id="PTHR24198">
    <property type="entry name" value="ANKYRIN REPEAT AND PROTEIN KINASE DOMAIN-CONTAINING PROTEIN"/>
    <property type="match status" value="1"/>
</dbReference>
<dbReference type="InterPro" id="IPR002110">
    <property type="entry name" value="Ankyrin_rpt"/>
</dbReference>
<dbReference type="PRINTS" id="PR01415">
    <property type="entry name" value="ANKYRIN"/>
</dbReference>
<dbReference type="SUPFAM" id="SSF48403">
    <property type="entry name" value="Ankyrin repeat"/>
    <property type="match status" value="1"/>
</dbReference>
<comment type="caution">
    <text evidence="6">The sequence shown here is derived from an EMBL/GenBank/DDBJ whole genome shotgun (WGS) entry which is preliminary data.</text>
</comment>
<feature type="repeat" description="ANK" evidence="3">
    <location>
        <begin position="918"/>
        <end position="950"/>
    </location>
</feature>
<dbReference type="PROSITE" id="PS50088">
    <property type="entry name" value="ANK_REPEAT"/>
    <property type="match status" value="10"/>
</dbReference>
<keyword evidence="1" id="KW-0677">Repeat</keyword>
<feature type="compositionally biased region" description="Basic and acidic residues" evidence="4">
    <location>
        <begin position="658"/>
        <end position="674"/>
    </location>
</feature>
<reference evidence="6" key="1">
    <citation type="submission" date="2020-02" db="EMBL/GenBank/DDBJ databases">
        <authorList>
            <person name="Lichtner F.J."/>
        </authorList>
    </citation>
    <scope>NUCLEOTIDE SEQUENCE</scope>
    <source>
        <strain evidence="6">G10</strain>
    </source>
</reference>
<feature type="repeat" description="ANK" evidence="3">
    <location>
        <begin position="852"/>
        <end position="884"/>
    </location>
</feature>
<dbReference type="InterPro" id="IPR036770">
    <property type="entry name" value="Ankyrin_rpt-contain_sf"/>
</dbReference>
<feature type="region of interest" description="Disordered" evidence="4">
    <location>
        <begin position="651"/>
        <end position="676"/>
    </location>
</feature>
<dbReference type="SUPFAM" id="SSF52540">
    <property type="entry name" value="P-loop containing nucleoside triphosphate hydrolases"/>
    <property type="match status" value="1"/>
</dbReference>
<dbReference type="Pfam" id="PF13637">
    <property type="entry name" value="Ank_4"/>
    <property type="match status" value="1"/>
</dbReference>
<feature type="repeat" description="ANK" evidence="3">
    <location>
        <begin position="1017"/>
        <end position="1049"/>
    </location>
</feature>
<proteinExistence type="predicted"/>
<organism evidence="6 7">
    <name type="scientific">Penicillium crustosum</name>
    <name type="common">Blue mold fungus</name>
    <dbReference type="NCBI Taxonomy" id="36656"/>
    <lineage>
        <taxon>Eukaryota</taxon>
        <taxon>Fungi</taxon>
        <taxon>Dikarya</taxon>
        <taxon>Ascomycota</taxon>
        <taxon>Pezizomycotina</taxon>
        <taxon>Eurotiomycetes</taxon>
        <taxon>Eurotiomycetidae</taxon>
        <taxon>Eurotiales</taxon>
        <taxon>Aspergillaceae</taxon>
        <taxon>Penicillium</taxon>
    </lineage>
</organism>